<reference evidence="4 5" key="1">
    <citation type="submission" date="2024-02" db="EMBL/GenBank/DDBJ databases">
        <authorList>
            <person name="Chen Y."/>
            <person name="Shah S."/>
            <person name="Dougan E. K."/>
            <person name="Thang M."/>
            <person name="Chan C."/>
        </authorList>
    </citation>
    <scope>NUCLEOTIDE SEQUENCE [LARGE SCALE GENOMIC DNA]</scope>
</reference>
<protein>
    <recommendedName>
        <fullName evidence="3">Pentatricopeptide repeat-containing protein-mitochondrial domain-containing protein</fullName>
    </recommendedName>
</protein>
<dbReference type="SUPFAM" id="SSF53098">
    <property type="entry name" value="Ribonuclease H-like"/>
    <property type="match status" value="1"/>
</dbReference>
<dbReference type="Gene3D" id="3.30.420.10">
    <property type="entry name" value="Ribonuclease H-like superfamily/Ribonuclease H"/>
    <property type="match status" value="1"/>
</dbReference>
<dbReference type="InterPro" id="IPR036397">
    <property type="entry name" value="RNaseH_sf"/>
</dbReference>
<evidence type="ECO:0000313" key="5">
    <source>
        <dbReference type="Proteomes" id="UP001642484"/>
    </source>
</evidence>
<dbReference type="InterPro" id="IPR011990">
    <property type="entry name" value="TPR-like_helical_dom_sf"/>
</dbReference>
<keyword evidence="5" id="KW-1185">Reference proteome</keyword>
<feature type="repeat" description="PPR" evidence="2">
    <location>
        <begin position="513"/>
        <end position="547"/>
    </location>
</feature>
<feature type="repeat" description="PPR" evidence="2">
    <location>
        <begin position="619"/>
        <end position="653"/>
    </location>
</feature>
<feature type="repeat" description="PPR" evidence="2">
    <location>
        <begin position="584"/>
        <end position="618"/>
    </location>
</feature>
<keyword evidence="1" id="KW-0677">Repeat</keyword>
<dbReference type="SUPFAM" id="SSF81901">
    <property type="entry name" value="HCP-like"/>
    <property type="match status" value="1"/>
</dbReference>
<sequence length="683" mass="75259">MSCGKLVDHDGEMGADLDPLNLVGCDWWFGVDPESRRIVGVGGQKDPWKLESWDDADHDLLKCDYREDRIVVDLERRKYEHPDAWSGPVKLVGQALSRPALRDLGIGQRSGSWSKFLNLSCPPVDVDLDRSIASLTRVVEQALCSNVAFFATDGSAKEEVAAWAVYVPKLDSGVAGGVRGEDQSSVGAELEALIQLCGAILIGLDQPHTRCGHIVVAVDNKSAIGVADECCHAETTLLALRLVNAVRAIPQKVMCEIAWVPSRSKVVNGWMPWNGHADRLANSKGVFAKERTKAETLVMKMLDSPVAVVSGSLTALFRRIDLTRAEELLRCLRETSVRHWLLGISALLRSERHVSSQTVEQWMQRAIESKVPLEAHLFHSAINATARLGQPELAENWLERMTSHFPPDSSSIGAVVSAYKLAKKKSASDYMQRVKAKEMQLDCAAFNQIIKSCIHVEDLEAADRWLQLAVDLGAGPLESLWISSVVGGGIRLGKADIPERWICFQAENGLSRDSSSFNAVIACHNRQGNFHAAERLVRFMCQYGIEPDVVTLAAAVHSFARGKRPKKAEEMFEMILMRGQTRADVVSFNALIDAWVKAEDVQRAKYWLERMLEVGVEPTVISYTTVLNAYAKQGNIEAAEEIMEQMKSKQLEANVVTYTVRGLGCGMRLPGSPATRGLSCSSE</sequence>
<dbReference type="InterPro" id="IPR012337">
    <property type="entry name" value="RNaseH-like_sf"/>
</dbReference>
<evidence type="ECO:0000259" key="3">
    <source>
        <dbReference type="Pfam" id="PF23276"/>
    </source>
</evidence>
<dbReference type="PANTHER" id="PTHR47447">
    <property type="entry name" value="OS03G0856100 PROTEIN"/>
    <property type="match status" value="1"/>
</dbReference>
<organism evidence="4 5">
    <name type="scientific">Durusdinium trenchii</name>
    <dbReference type="NCBI Taxonomy" id="1381693"/>
    <lineage>
        <taxon>Eukaryota</taxon>
        <taxon>Sar</taxon>
        <taxon>Alveolata</taxon>
        <taxon>Dinophyceae</taxon>
        <taxon>Suessiales</taxon>
        <taxon>Symbiodiniaceae</taxon>
        <taxon>Durusdinium</taxon>
    </lineage>
</organism>
<evidence type="ECO:0000313" key="4">
    <source>
        <dbReference type="EMBL" id="CAK9046741.1"/>
    </source>
</evidence>
<evidence type="ECO:0000256" key="2">
    <source>
        <dbReference type="PROSITE-ProRule" id="PRU00708"/>
    </source>
</evidence>
<dbReference type="InterPro" id="IPR002885">
    <property type="entry name" value="PPR_rpt"/>
</dbReference>
<name>A0ABP0M5F2_9DINO</name>
<evidence type="ECO:0000256" key="1">
    <source>
        <dbReference type="ARBA" id="ARBA00022737"/>
    </source>
</evidence>
<dbReference type="Gene3D" id="1.25.40.10">
    <property type="entry name" value="Tetratricopeptide repeat domain"/>
    <property type="match status" value="3"/>
</dbReference>
<comment type="caution">
    <text evidence="4">The sequence shown here is derived from an EMBL/GenBank/DDBJ whole genome shotgun (WGS) entry which is preliminary data.</text>
</comment>
<dbReference type="PANTHER" id="PTHR47447:SF17">
    <property type="entry name" value="OS12G0638900 PROTEIN"/>
    <property type="match status" value="1"/>
</dbReference>
<dbReference type="Pfam" id="PF23276">
    <property type="entry name" value="TPR_24"/>
    <property type="match status" value="1"/>
</dbReference>
<dbReference type="Pfam" id="PF13041">
    <property type="entry name" value="PPR_2"/>
    <property type="match status" value="1"/>
</dbReference>
<dbReference type="EMBL" id="CAXAMN010015858">
    <property type="protein sequence ID" value="CAK9046741.1"/>
    <property type="molecule type" value="Genomic_DNA"/>
</dbReference>
<dbReference type="Proteomes" id="UP001642484">
    <property type="component" value="Unassembled WGS sequence"/>
</dbReference>
<feature type="domain" description="Pentatricopeptide repeat-containing protein-mitochondrial" evidence="3">
    <location>
        <begin position="510"/>
        <end position="604"/>
    </location>
</feature>
<dbReference type="PROSITE" id="PS51375">
    <property type="entry name" value="PPR"/>
    <property type="match status" value="3"/>
</dbReference>
<dbReference type="NCBIfam" id="TIGR00756">
    <property type="entry name" value="PPR"/>
    <property type="match status" value="3"/>
</dbReference>
<gene>
    <name evidence="4" type="ORF">CCMP2556_LOCUS24264</name>
</gene>
<dbReference type="InterPro" id="IPR057027">
    <property type="entry name" value="TPR_mt"/>
</dbReference>
<proteinExistence type="predicted"/>
<accession>A0ABP0M5F2</accession>